<evidence type="ECO:0000256" key="11">
    <source>
        <dbReference type="ARBA" id="ARBA00023315"/>
    </source>
</evidence>
<dbReference type="Pfam" id="PF00132">
    <property type="entry name" value="Hexapep"/>
    <property type="match status" value="1"/>
</dbReference>
<evidence type="ECO:0000256" key="4">
    <source>
        <dbReference type="ARBA" id="ARBA00013266"/>
    </source>
</evidence>
<dbReference type="EMBL" id="FLQY01000011">
    <property type="protein sequence ID" value="SBT03645.1"/>
    <property type="molecule type" value="Genomic_DNA"/>
</dbReference>
<keyword evidence="15" id="KW-1185">Reference proteome</keyword>
<comment type="subcellular location">
    <subcellularLocation>
        <location evidence="1">Cytoplasm</location>
    </subcellularLocation>
</comment>
<dbReference type="SUPFAM" id="SSF51161">
    <property type="entry name" value="Trimeric LpxA-like enzymes"/>
    <property type="match status" value="1"/>
</dbReference>
<evidence type="ECO:0000256" key="13">
    <source>
        <dbReference type="PIRNR" id="PIRNR000441"/>
    </source>
</evidence>
<evidence type="ECO:0000256" key="10">
    <source>
        <dbReference type="ARBA" id="ARBA00023192"/>
    </source>
</evidence>
<dbReference type="CDD" id="cd03354">
    <property type="entry name" value="LbH_SAT"/>
    <property type="match status" value="1"/>
</dbReference>
<protein>
    <recommendedName>
        <fullName evidence="5 13">Serine acetyltransferase</fullName>
        <ecNumber evidence="4 13">2.3.1.30</ecNumber>
    </recommendedName>
</protein>
<dbReference type="Gene3D" id="1.10.3130.10">
    <property type="entry name" value="serine acetyltransferase, domain 1"/>
    <property type="match status" value="1"/>
</dbReference>
<evidence type="ECO:0000256" key="7">
    <source>
        <dbReference type="ARBA" id="ARBA00022605"/>
    </source>
</evidence>
<dbReference type="GO" id="GO:0005737">
    <property type="term" value="C:cytoplasm"/>
    <property type="evidence" value="ECO:0007669"/>
    <property type="project" value="UniProtKB-SubCell"/>
</dbReference>
<dbReference type="GO" id="GO:0006535">
    <property type="term" value="P:cysteine biosynthetic process from serine"/>
    <property type="evidence" value="ECO:0007669"/>
    <property type="project" value="InterPro"/>
</dbReference>
<evidence type="ECO:0000313" key="15">
    <source>
        <dbReference type="Proteomes" id="UP000199600"/>
    </source>
</evidence>
<keyword evidence="11 13" id="KW-0012">Acyltransferase</keyword>
<keyword evidence="9" id="KW-0677">Repeat</keyword>
<comment type="catalytic activity">
    <reaction evidence="12 13">
        <text>L-serine + acetyl-CoA = O-acetyl-L-serine + CoA</text>
        <dbReference type="Rhea" id="RHEA:24560"/>
        <dbReference type="ChEBI" id="CHEBI:33384"/>
        <dbReference type="ChEBI" id="CHEBI:57287"/>
        <dbReference type="ChEBI" id="CHEBI:57288"/>
        <dbReference type="ChEBI" id="CHEBI:58340"/>
        <dbReference type="EC" id="2.3.1.30"/>
    </reaction>
</comment>
<evidence type="ECO:0000256" key="9">
    <source>
        <dbReference type="ARBA" id="ARBA00022737"/>
    </source>
</evidence>
<dbReference type="InterPro" id="IPR053376">
    <property type="entry name" value="Serine_acetyltransferase"/>
</dbReference>
<dbReference type="NCBIfam" id="TIGR01172">
    <property type="entry name" value="cysE"/>
    <property type="match status" value="1"/>
</dbReference>
<accession>A0A1A8XEN8</accession>
<keyword evidence="6" id="KW-0963">Cytoplasm</keyword>
<dbReference type="InterPro" id="IPR042122">
    <property type="entry name" value="Ser_AcTrfase_N_sf"/>
</dbReference>
<evidence type="ECO:0000256" key="2">
    <source>
        <dbReference type="ARBA" id="ARBA00004876"/>
    </source>
</evidence>
<proteinExistence type="inferred from homology"/>
<keyword evidence="8 13" id="KW-0808">Transferase</keyword>
<evidence type="ECO:0000256" key="12">
    <source>
        <dbReference type="ARBA" id="ARBA00049486"/>
    </source>
</evidence>
<dbReference type="Gene3D" id="2.160.10.10">
    <property type="entry name" value="Hexapeptide repeat proteins"/>
    <property type="match status" value="1"/>
</dbReference>
<dbReference type="InterPro" id="IPR001451">
    <property type="entry name" value="Hexapep"/>
</dbReference>
<evidence type="ECO:0000256" key="5">
    <source>
        <dbReference type="ARBA" id="ARBA00018522"/>
    </source>
</evidence>
<dbReference type="GO" id="GO:0009001">
    <property type="term" value="F:serine O-acetyltransferase activity"/>
    <property type="evidence" value="ECO:0007669"/>
    <property type="project" value="UniProtKB-EC"/>
</dbReference>
<dbReference type="PANTHER" id="PTHR42811">
    <property type="entry name" value="SERINE ACETYLTRANSFERASE"/>
    <property type="match status" value="1"/>
</dbReference>
<keyword evidence="7" id="KW-0028">Amino-acid biosynthesis</keyword>
<dbReference type="NCBIfam" id="NF041874">
    <property type="entry name" value="EPS_EpsC"/>
    <property type="match status" value="1"/>
</dbReference>
<name>A0A1A8XEN8_9RHOO</name>
<dbReference type="RefSeq" id="WP_186409506.1">
    <property type="nucleotide sequence ID" value="NZ_FLQY01000011.1"/>
</dbReference>
<comment type="similarity">
    <text evidence="3 13">Belongs to the transferase hexapeptide repeat family.</text>
</comment>
<evidence type="ECO:0000256" key="1">
    <source>
        <dbReference type="ARBA" id="ARBA00004496"/>
    </source>
</evidence>
<dbReference type="InterPro" id="IPR045304">
    <property type="entry name" value="LbH_SAT"/>
</dbReference>
<evidence type="ECO:0000256" key="3">
    <source>
        <dbReference type="ARBA" id="ARBA00007274"/>
    </source>
</evidence>
<organism evidence="14 15">
    <name type="scientific">Candidatus Propionivibrio aalborgensis</name>
    <dbReference type="NCBI Taxonomy" id="1860101"/>
    <lineage>
        <taxon>Bacteria</taxon>
        <taxon>Pseudomonadati</taxon>
        <taxon>Pseudomonadota</taxon>
        <taxon>Betaproteobacteria</taxon>
        <taxon>Rhodocyclales</taxon>
        <taxon>Rhodocyclaceae</taxon>
        <taxon>Propionivibrio</taxon>
    </lineage>
</organism>
<dbReference type="InterPro" id="IPR011004">
    <property type="entry name" value="Trimer_LpxA-like_sf"/>
</dbReference>
<sequence length="267" mass="29104">MSEAYAMTATMRFSPSLWTVLKEDLACVFQRDPAARSRLEVVMTYPGVHALFIHRLAHRLWKTDWRFSARLLSFFGRTLTNVDIHPGASIGRRLFIDHGAGVVIGETAEIGDDVTLYHGVTLGGTSWNKGRRHPTLGSNVVVGAGAKILGPITVGERVRVGANSVVVKDVAADRTVVGVPGRIVDSFAGGGPRPHQEHIGGINLDHNLLPDPVAKSIACLIERIDMLERDLADLRHEPPPSEHVGQCRTCSAGDLCCEHESMQRELN</sequence>
<evidence type="ECO:0000313" key="14">
    <source>
        <dbReference type="EMBL" id="SBT03645.1"/>
    </source>
</evidence>
<comment type="pathway">
    <text evidence="2">Amino-acid biosynthesis; L-cysteine biosynthesis; L-cysteine from L-serine: step 1/2.</text>
</comment>
<dbReference type="EC" id="2.3.1.30" evidence="4 13"/>
<dbReference type="AlphaFoldDB" id="A0A1A8XEN8"/>
<dbReference type="InterPro" id="IPR018357">
    <property type="entry name" value="Hexapep_transf_CS"/>
</dbReference>
<dbReference type="InterPro" id="IPR005881">
    <property type="entry name" value="Ser_O-AcTrfase"/>
</dbReference>
<dbReference type="PIRSF" id="PIRSF000441">
    <property type="entry name" value="CysE"/>
    <property type="match status" value="1"/>
</dbReference>
<keyword evidence="10" id="KW-0198">Cysteine biosynthesis</keyword>
<evidence type="ECO:0000256" key="6">
    <source>
        <dbReference type="ARBA" id="ARBA00022490"/>
    </source>
</evidence>
<dbReference type="PROSITE" id="PS00101">
    <property type="entry name" value="HEXAPEP_TRANSFERASES"/>
    <property type="match status" value="1"/>
</dbReference>
<reference evidence="14 15" key="1">
    <citation type="submission" date="2016-06" db="EMBL/GenBank/DDBJ databases">
        <authorList>
            <person name="Kjaerup R.B."/>
            <person name="Dalgaard T.S."/>
            <person name="Juul-Madsen H.R."/>
        </authorList>
    </citation>
    <scope>NUCLEOTIDE SEQUENCE [LARGE SCALE GENOMIC DNA]</scope>
    <source>
        <strain evidence="14">2</strain>
    </source>
</reference>
<dbReference type="FunFam" id="2.160.10.10:FF:000007">
    <property type="entry name" value="Serine acetyltransferase"/>
    <property type="match status" value="1"/>
</dbReference>
<evidence type="ECO:0000256" key="8">
    <source>
        <dbReference type="ARBA" id="ARBA00022679"/>
    </source>
</evidence>
<dbReference type="FunFam" id="1.10.3130.10:FF:000003">
    <property type="entry name" value="Serine acetyltransferase"/>
    <property type="match status" value="1"/>
</dbReference>
<dbReference type="Proteomes" id="UP000199600">
    <property type="component" value="Unassembled WGS sequence"/>
</dbReference>
<gene>
    <name evidence="14" type="ORF">PROAA_1080001</name>
</gene>